<reference evidence="1 2" key="1">
    <citation type="journal article" date="2024" name="G3 (Bethesda)">
        <title>Genome assembly of Hibiscus sabdariffa L. provides insights into metabolisms of medicinal natural products.</title>
        <authorList>
            <person name="Kim T."/>
        </authorList>
    </citation>
    <scope>NUCLEOTIDE SEQUENCE [LARGE SCALE GENOMIC DNA]</scope>
    <source>
        <strain evidence="1">TK-2024</strain>
        <tissue evidence="1">Old leaves</tissue>
    </source>
</reference>
<evidence type="ECO:0000313" key="1">
    <source>
        <dbReference type="EMBL" id="KAK8997781.1"/>
    </source>
</evidence>
<name>A0ABR2QAV7_9ROSI</name>
<dbReference type="PANTHER" id="PTHR33710">
    <property type="entry name" value="BNAC02G09200D PROTEIN"/>
    <property type="match status" value="1"/>
</dbReference>
<dbReference type="Proteomes" id="UP001396334">
    <property type="component" value="Unassembled WGS sequence"/>
</dbReference>
<proteinExistence type="predicted"/>
<accession>A0ABR2QAV7</accession>
<dbReference type="SUPFAM" id="SSF56219">
    <property type="entry name" value="DNase I-like"/>
    <property type="match status" value="1"/>
</dbReference>
<dbReference type="Gene3D" id="3.60.10.10">
    <property type="entry name" value="Endonuclease/exonuclease/phosphatase"/>
    <property type="match status" value="1"/>
</dbReference>
<dbReference type="EMBL" id="JBBPBN010000042">
    <property type="protein sequence ID" value="KAK8997781.1"/>
    <property type="molecule type" value="Genomic_DNA"/>
</dbReference>
<dbReference type="InterPro" id="IPR036691">
    <property type="entry name" value="Endo/exonu/phosph_ase_sf"/>
</dbReference>
<organism evidence="1 2">
    <name type="scientific">Hibiscus sabdariffa</name>
    <name type="common">roselle</name>
    <dbReference type="NCBI Taxonomy" id="183260"/>
    <lineage>
        <taxon>Eukaryota</taxon>
        <taxon>Viridiplantae</taxon>
        <taxon>Streptophyta</taxon>
        <taxon>Embryophyta</taxon>
        <taxon>Tracheophyta</taxon>
        <taxon>Spermatophyta</taxon>
        <taxon>Magnoliopsida</taxon>
        <taxon>eudicotyledons</taxon>
        <taxon>Gunneridae</taxon>
        <taxon>Pentapetalae</taxon>
        <taxon>rosids</taxon>
        <taxon>malvids</taxon>
        <taxon>Malvales</taxon>
        <taxon>Malvaceae</taxon>
        <taxon>Malvoideae</taxon>
        <taxon>Hibiscus</taxon>
    </lineage>
</organism>
<protein>
    <submittedName>
        <fullName evidence="1">Uncharacterized protein</fullName>
    </submittedName>
</protein>
<dbReference type="PANTHER" id="PTHR33710:SF71">
    <property type="entry name" value="ENDONUCLEASE_EXONUCLEASE_PHOSPHATASE DOMAIN-CONTAINING PROTEIN"/>
    <property type="match status" value="1"/>
</dbReference>
<sequence length="519" mass="60006">MSDLLSDFLELSGLSSLRPNRRLSESKLRPSTWRVTINGEARVLERCQRGFGSQANRCSLFKVLSFFIPCLRRESRLPCFLDDVGVSETHFSGDLRIPSAGISPTVSRPFCPNGLECQRPCETKLSKRYLEKIRMKMKLEHSFYIDTIGTAGGLALLWSKDTQINVLMHGKHYIDTEVSVNREPVWFGTFIYGPPYKEEKRAFWDLMTKLRSDDGGIWLVIEDSNIVLSQEEKLGGLPFNPNEARGFFDFIDTMGLLDILISGGTFTWSNQRSDDESILEKLDRVLCSPQLEYYFSKSCGDARYCDRIRSLYSLKGKQLNKKELSESIACKKELDMMWEYEERYWYQRARINWLKYGDKNTKIFHATTLQNRRKNSICRIRNANGEWIEEPNELAEFLKQHFQEVYSKDLAIDFSRLRALGNFDDGYALIAFLLWALWKSRNALIFEGLVEKPWEAWNRAESAFREFSNAQQTTGSDGHQYQDIQPSWTPPYDGHFKLSMENGIEIESSGGHGDSHAEE</sequence>
<keyword evidence="2" id="KW-1185">Reference proteome</keyword>
<gene>
    <name evidence="1" type="ORF">V6N11_012319</name>
</gene>
<comment type="caution">
    <text evidence="1">The sequence shown here is derived from an EMBL/GenBank/DDBJ whole genome shotgun (WGS) entry which is preliminary data.</text>
</comment>
<evidence type="ECO:0000313" key="2">
    <source>
        <dbReference type="Proteomes" id="UP001396334"/>
    </source>
</evidence>